<dbReference type="Pfam" id="PF12728">
    <property type="entry name" value="HTH_17"/>
    <property type="match status" value="1"/>
</dbReference>
<comment type="caution">
    <text evidence="2">The sequence shown here is derived from an EMBL/GenBank/DDBJ whole genome shotgun (WGS) entry which is preliminary data.</text>
</comment>
<dbReference type="Proteomes" id="UP001519332">
    <property type="component" value="Unassembled WGS sequence"/>
</dbReference>
<protein>
    <submittedName>
        <fullName evidence="2">Excisionase family DNA binding protein</fullName>
    </submittedName>
</protein>
<evidence type="ECO:0000259" key="1">
    <source>
        <dbReference type="Pfam" id="PF12728"/>
    </source>
</evidence>
<sequence>MTATVDRPVLPPSDPAERLELDELAALLSRAPANAALVTPDGTLVHLPAAVYEVLSQVITAMRAGRAITVAPLAQRLTTQEAADLLGVSRPTLIKLLEDGKIPFEKPGRHRRIRLDDLLTYRDQRRQERREALDELVRQTEELGLYDDEATEIR</sequence>
<dbReference type="EMBL" id="JAGINW010000001">
    <property type="protein sequence ID" value="MBP2324605.1"/>
    <property type="molecule type" value="Genomic_DNA"/>
</dbReference>
<dbReference type="NCBIfam" id="TIGR01764">
    <property type="entry name" value="excise"/>
    <property type="match status" value="1"/>
</dbReference>
<evidence type="ECO:0000313" key="2">
    <source>
        <dbReference type="EMBL" id="MBP2324605.1"/>
    </source>
</evidence>
<organism evidence="2 3">
    <name type="scientific">Kibdelosporangium banguiense</name>
    <dbReference type="NCBI Taxonomy" id="1365924"/>
    <lineage>
        <taxon>Bacteria</taxon>
        <taxon>Bacillati</taxon>
        <taxon>Actinomycetota</taxon>
        <taxon>Actinomycetes</taxon>
        <taxon>Pseudonocardiales</taxon>
        <taxon>Pseudonocardiaceae</taxon>
        <taxon>Kibdelosporangium</taxon>
    </lineage>
</organism>
<keyword evidence="3" id="KW-1185">Reference proteome</keyword>
<dbReference type="Gene3D" id="1.10.10.10">
    <property type="entry name" value="Winged helix-like DNA-binding domain superfamily/Winged helix DNA-binding domain"/>
    <property type="match status" value="1"/>
</dbReference>
<evidence type="ECO:0000313" key="3">
    <source>
        <dbReference type="Proteomes" id="UP001519332"/>
    </source>
</evidence>
<dbReference type="SUPFAM" id="SSF46955">
    <property type="entry name" value="Putative DNA-binding domain"/>
    <property type="match status" value="1"/>
</dbReference>
<gene>
    <name evidence="2" type="ORF">JOF56_004990</name>
</gene>
<proteinExistence type="predicted"/>
<name>A0ABS4TKW0_9PSEU</name>
<dbReference type="InterPro" id="IPR036388">
    <property type="entry name" value="WH-like_DNA-bd_sf"/>
</dbReference>
<reference evidence="2 3" key="1">
    <citation type="submission" date="2021-03" db="EMBL/GenBank/DDBJ databases">
        <title>Sequencing the genomes of 1000 actinobacteria strains.</title>
        <authorList>
            <person name="Klenk H.-P."/>
        </authorList>
    </citation>
    <scope>NUCLEOTIDE SEQUENCE [LARGE SCALE GENOMIC DNA]</scope>
    <source>
        <strain evidence="2 3">DSM 46670</strain>
    </source>
</reference>
<dbReference type="InterPro" id="IPR009061">
    <property type="entry name" value="DNA-bd_dom_put_sf"/>
</dbReference>
<dbReference type="InterPro" id="IPR010093">
    <property type="entry name" value="SinI_DNA-bd"/>
</dbReference>
<dbReference type="RefSeq" id="WP_245378384.1">
    <property type="nucleotide sequence ID" value="NZ_JAGINW010000001.1"/>
</dbReference>
<accession>A0ABS4TKW0</accession>
<dbReference type="InterPro" id="IPR041657">
    <property type="entry name" value="HTH_17"/>
</dbReference>
<feature type="domain" description="Helix-turn-helix" evidence="1">
    <location>
        <begin position="77"/>
        <end position="126"/>
    </location>
</feature>